<reference evidence="3" key="1">
    <citation type="submission" date="2014-09" db="EMBL/GenBank/DDBJ databases">
        <title>Genome sequence of the luminous mushroom Mycena chlorophos for searching fungal bioluminescence genes.</title>
        <authorList>
            <person name="Tanaka Y."/>
            <person name="Kasuga D."/>
            <person name="Oba Y."/>
            <person name="Hase S."/>
            <person name="Sato K."/>
            <person name="Oba Y."/>
            <person name="Sakakibara Y."/>
        </authorList>
    </citation>
    <scope>NUCLEOTIDE SEQUENCE</scope>
</reference>
<dbReference type="InterPro" id="IPR050357">
    <property type="entry name" value="Arrestin_domain-protein"/>
</dbReference>
<dbReference type="Proteomes" id="UP000815677">
    <property type="component" value="Unassembled WGS sequence"/>
</dbReference>
<dbReference type="InterPro" id="IPR011021">
    <property type="entry name" value="Arrestin-like_N"/>
</dbReference>
<dbReference type="PANTHER" id="PTHR11188">
    <property type="entry name" value="ARRESTIN DOMAIN CONTAINING PROTEIN"/>
    <property type="match status" value="1"/>
</dbReference>
<dbReference type="SUPFAM" id="SSF81296">
    <property type="entry name" value="E set domains"/>
    <property type="match status" value="1"/>
</dbReference>
<proteinExistence type="predicted"/>
<dbReference type="InterPro" id="IPR014756">
    <property type="entry name" value="Ig_E-set"/>
</dbReference>
<feature type="compositionally biased region" description="Low complexity" evidence="1">
    <location>
        <begin position="274"/>
        <end position="285"/>
    </location>
</feature>
<accession>A0ABQ0LZU4</accession>
<organism evidence="3 4">
    <name type="scientific">Mycena chlorophos</name>
    <name type="common">Agaric fungus</name>
    <name type="synonym">Agaricus chlorophos</name>
    <dbReference type="NCBI Taxonomy" id="658473"/>
    <lineage>
        <taxon>Eukaryota</taxon>
        <taxon>Fungi</taxon>
        <taxon>Dikarya</taxon>
        <taxon>Basidiomycota</taxon>
        <taxon>Agaricomycotina</taxon>
        <taxon>Agaricomycetes</taxon>
        <taxon>Agaricomycetidae</taxon>
        <taxon>Agaricales</taxon>
        <taxon>Marasmiineae</taxon>
        <taxon>Mycenaceae</taxon>
        <taxon>Mycena</taxon>
    </lineage>
</organism>
<feature type="region of interest" description="Disordered" evidence="1">
    <location>
        <begin position="267"/>
        <end position="303"/>
    </location>
</feature>
<dbReference type="Gene3D" id="2.60.40.640">
    <property type="match status" value="1"/>
</dbReference>
<dbReference type="Pfam" id="PF00339">
    <property type="entry name" value="Arrestin_N"/>
    <property type="match status" value="1"/>
</dbReference>
<dbReference type="SMART" id="SM01017">
    <property type="entry name" value="Arrestin_C"/>
    <property type="match status" value="1"/>
</dbReference>
<evidence type="ECO:0000259" key="2">
    <source>
        <dbReference type="SMART" id="SM01017"/>
    </source>
</evidence>
<evidence type="ECO:0000313" key="4">
    <source>
        <dbReference type="Proteomes" id="UP000815677"/>
    </source>
</evidence>
<feature type="region of interest" description="Disordered" evidence="1">
    <location>
        <begin position="571"/>
        <end position="595"/>
    </location>
</feature>
<feature type="domain" description="Arrestin C-terminal-like" evidence="2">
    <location>
        <begin position="183"/>
        <end position="354"/>
    </location>
</feature>
<dbReference type="PANTHER" id="PTHR11188:SF17">
    <property type="entry name" value="FI21816P1"/>
    <property type="match status" value="1"/>
</dbReference>
<gene>
    <name evidence="3" type="ORF">MCHLO_13223</name>
</gene>
<protein>
    <recommendedName>
        <fullName evidence="2">Arrestin C-terminal-like domain-containing protein</fullName>
    </recommendedName>
</protein>
<name>A0ABQ0LZU4_MYCCL</name>
<dbReference type="InterPro" id="IPR014752">
    <property type="entry name" value="Arrestin-like_C"/>
</dbReference>
<dbReference type="EMBL" id="DF849315">
    <property type="protein sequence ID" value="GAT56580.1"/>
    <property type="molecule type" value="Genomic_DNA"/>
</dbReference>
<sequence length="595" mass="64847">MHFFRPKHELHDAQRLEILLERDFLLLRGTGTDHEPALLQGNVVLELREPTTLRSITLQFRGKAYVAQPPQQDSMSTNNPTSTYIVCKHNWSFLDGAKKNKNSFTLKAGRHLFPFKLQLGGSLPSSLVTDSMGGASVAYKLRAVATRTGLNQNIQAVAPVYLLRAPSPTALEYQQTRDIEYTWMNKLLFYIAIPHVAWAAGDELVALLKITPLVKGVGVVSITTSLRETTKLYGRQGSNMRKVAVVTHEILGGKAVPVSELIDRKGKETSRFASPSNTPTTPTQPEAGPSRVSDAPSEPEHGENDIVTTLSIRVPSQSTPSHSFDPVHVAYVVHWSLLVTNADGHISELFYIPPWPANFFSGHVRDRVANMALSEANTLRVTNPWVQSGISPTIVNGQEDNYQAPLEIISDSPFTHDPSHPIFLDWVNSELLISQGATKVAFPTNAEAEGSGYNTPIPPADHPPTPPMSASGQCGAYMHDCHANEPTPGIFVATLEPTSSFSHPAWLSSRPDPKAPRNLAPSSAASAEAVHKRVLEISQPRPNVNSELLHKAFTEVPDYDVAVRGFLGGVPPLSSMQGLPSYQDSEASRSGETIS</sequence>
<feature type="compositionally biased region" description="Polar residues" evidence="1">
    <location>
        <begin position="574"/>
        <end position="595"/>
    </location>
</feature>
<evidence type="ECO:0000313" key="3">
    <source>
        <dbReference type="EMBL" id="GAT56580.1"/>
    </source>
</evidence>
<dbReference type="InterPro" id="IPR011022">
    <property type="entry name" value="Arrestin_C-like"/>
</dbReference>
<keyword evidence="4" id="KW-1185">Reference proteome</keyword>
<evidence type="ECO:0000256" key="1">
    <source>
        <dbReference type="SAM" id="MobiDB-lite"/>
    </source>
</evidence>